<evidence type="ECO:0000256" key="1">
    <source>
        <dbReference type="SAM" id="MobiDB-lite"/>
    </source>
</evidence>
<sequence length="49" mass="5624">MELLELVRRRAEILRDPDILGRRDVDNVGFGNDERNERDGSRGIAERSG</sequence>
<evidence type="ECO:0000313" key="2">
    <source>
        <dbReference type="EMBL" id="MPN39691.1"/>
    </source>
</evidence>
<feature type="region of interest" description="Disordered" evidence="1">
    <location>
        <begin position="22"/>
        <end position="49"/>
    </location>
</feature>
<name>A0A645HL24_9ZZZZ</name>
<accession>A0A645HL24</accession>
<gene>
    <name evidence="2" type="ORF">SDC9_187220</name>
</gene>
<dbReference type="EMBL" id="VSSQ01095652">
    <property type="protein sequence ID" value="MPN39691.1"/>
    <property type="molecule type" value="Genomic_DNA"/>
</dbReference>
<reference evidence="2" key="1">
    <citation type="submission" date="2019-08" db="EMBL/GenBank/DDBJ databases">
        <authorList>
            <person name="Kucharzyk K."/>
            <person name="Murdoch R.W."/>
            <person name="Higgins S."/>
            <person name="Loffler F."/>
        </authorList>
    </citation>
    <scope>NUCLEOTIDE SEQUENCE</scope>
</reference>
<proteinExistence type="predicted"/>
<protein>
    <submittedName>
        <fullName evidence="2">Uncharacterized protein</fullName>
    </submittedName>
</protein>
<organism evidence="2">
    <name type="scientific">bioreactor metagenome</name>
    <dbReference type="NCBI Taxonomy" id="1076179"/>
    <lineage>
        <taxon>unclassified sequences</taxon>
        <taxon>metagenomes</taxon>
        <taxon>ecological metagenomes</taxon>
    </lineage>
</organism>
<comment type="caution">
    <text evidence="2">The sequence shown here is derived from an EMBL/GenBank/DDBJ whole genome shotgun (WGS) entry which is preliminary data.</text>
</comment>
<dbReference type="AlphaFoldDB" id="A0A645HL24"/>